<proteinExistence type="inferred from homology"/>
<dbReference type="Proteomes" id="UP000435357">
    <property type="component" value="Unassembled WGS sequence"/>
</dbReference>
<gene>
    <name evidence="3" type="ORF">F3059_00870</name>
</gene>
<dbReference type="RefSeq" id="WP_151166040.1">
    <property type="nucleotide sequence ID" value="NZ_WACR01000001.1"/>
</dbReference>
<accession>A0A6N6M9Y8</accession>
<dbReference type="InterPro" id="IPR023346">
    <property type="entry name" value="Lysozyme-like_dom_sf"/>
</dbReference>
<evidence type="ECO:0000313" key="4">
    <source>
        <dbReference type="Proteomes" id="UP000435357"/>
    </source>
</evidence>
<dbReference type="PANTHER" id="PTHR37423:SF2">
    <property type="entry name" value="MEMBRANE-BOUND LYTIC MUREIN TRANSGLYCOSYLASE C"/>
    <property type="match status" value="1"/>
</dbReference>
<dbReference type="PANTHER" id="PTHR37423">
    <property type="entry name" value="SOLUBLE LYTIC MUREIN TRANSGLYCOSYLASE-RELATED"/>
    <property type="match status" value="1"/>
</dbReference>
<evidence type="ECO:0000259" key="2">
    <source>
        <dbReference type="Pfam" id="PF01464"/>
    </source>
</evidence>
<sequence length="323" mass="37255">MKRSNASLIAIFSLIIVGAGVAEFFTSAKTDSKAENERTYQDYFNRDYKIYSLNLPQNLSFAGEEVPLQLSDVSEKLDRELHVNTYWQSNTLLYLKRSNKWFPVIEPILEENDVPEDFKYLALIESGLTQVVSPAGATGFWQFMEGSGREYGLEINDEVDERYHVEKATKAACDYLKEAKEKFGTWTLAAASYNMGQNGLEHQLERQKASNYYDLLLNTETARYLFRILAAKEILNHPGKYGFHYRDEHLWEPIKTEIVKVDTSVDDFAAFAKDRGINYKVLKNLNPWLRQSYLRNRSGKSYDIKLPQESAMSKLMLDTNKRG</sequence>
<dbReference type="EMBL" id="WACR01000001">
    <property type="protein sequence ID" value="KAB1066052.1"/>
    <property type="molecule type" value="Genomic_DNA"/>
</dbReference>
<comment type="caution">
    <text evidence="3">The sequence shown here is derived from an EMBL/GenBank/DDBJ whole genome shotgun (WGS) entry which is preliminary data.</text>
</comment>
<dbReference type="SUPFAM" id="SSF53955">
    <property type="entry name" value="Lysozyme-like"/>
    <property type="match status" value="1"/>
</dbReference>
<evidence type="ECO:0000313" key="3">
    <source>
        <dbReference type="EMBL" id="KAB1066052.1"/>
    </source>
</evidence>
<dbReference type="Gene3D" id="1.10.530.10">
    <property type="match status" value="1"/>
</dbReference>
<dbReference type="InterPro" id="IPR008258">
    <property type="entry name" value="Transglycosylase_SLT_dom_1"/>
</dbReference>
<evidence type="ECO:0000256" key="1">
    <source>
        <dbReference type="ARBA" id="ARBA00007734"/>
    </source>
</evidence>
<feature type="domain" description="Transglycosylase SLT" evidence="2">
    <location>
        <begin position="110"/>
        <end position="213"/>
    </location>
</feature>
<dbReference type="AlphaFoldDB" id="A0A6N6M9Y8"/>
<name>A0A6N6M9Y8_9FLAO</name>
<dbReference type="OrthoDB" id="9815002at2"/>
<dbReference type="CDD" id="cd16894">
    <property type="entry name" value="MltD-like"/>
    <property type="match status" value="1"/>
</dbReference>
<comment type="similarity">
    <text evidence="1">Belongs to the transglycosylase Slt family.</text>
</comment>
<keyword evidence="4" id="KW-1185">Reference proteome</keyword>
<reference evidence="3 4" key="1">
    <citation type="submission" date="2019-09" db="EMBL/GenBank/DDBJ databases">
        <title>Genomes of Cryomorphaceae.</title>
        <authorList>
            <person name="Bowman J.P."/>
        </authorList>
    </citation>
    <scope>NUCLEOTIDE SEQUENCE [LARGE SCALE GENOMIC DNA]</scope>
    <source>
        <strain evidence="3 4">KCTC 52047</strain>
    </source>
</reference>
<dbReference type="Pfam" id="PF01464">
    <property type="entry name" value="SLT"/>
    <property type="match status" value="1"/>
</dbReference>
<protein>
    <submittedName>
        <fullName evidence="3">Lytic transglycosylase domain-containing protein</fullName>
    </submittedName>
</protein>
<organism evidence="3 4">
    <name type="scientific">Salibacter halophilus</name>
    <dbReference type="NCBI Taxonomy" id="1803916"/>
    <lineage>
        <taxon>Bacteria</taxon>
        <taxon>Pseudomonadati</taxon>
        <taxon>Bacteroidota</taxon>
        <taxon>Flavobacteriia</taxon>
        <taxon>Flavobacteriales</taxon>
        <taxon>Salibacteraceae</taxon>
        <taxon>Salibacter</taxon>
    </lineage>
</organism>